<dbReference type="PANTHER" id="PTHR43187:SF1">
    <property type="entry name" value="GLUTAMINE AMIDOTRANSFERASE DUG3-RELATED"/>
    <property type="match status" value="1"/>
</dbReference>
<protein>
    <submittedName>
        <fullName evidence="3">Class II glutamine amidotransferase</fullName>
    </submittedName>
</protein>
<sequence>MCRFLAYIGPELPIESLLLAPENSLLNQSLDPELHPSLQLAGWGFAAWSDHLLHPEAPLRYHRPKAAFHDDNAKSVIPSLQAHTLLSHIRAASYDASVVQADENCHPFSFDHTPWIIAQNGALPHWRQLQRELLPHCKDQYLTQMRGTTDTEFLYVLLLSLLEGDSDEDVQRGFEKLLQVICKAARNLDLAALTKLKIALVSRERMIGVNFGCGHEGETDVTGDWQKLRDEDLPLSMLLEPIYLLTGANFQDYANTYDIDPCPEGEATSAILASEPLTENAEEWLKIEFGEIVFLERKDGLIRKTVRKLDV</sequence>
<dbReference type="Gene3D" id="3.60.20.10">
    <property type="entry name" value="Glutamine Phosphoribosylpyrophosphate, subunit 1, domain 1"/>
    <property type="match status" value="1"/>
</dbReference>
<gene>
    <name evidence="3" type="ORF">T7987_05195</name>
</gene>
<keyword evidence="1 3" id="KW-0315">Glutamine amidotransferase</keyword>
<accession>A0ABZ0V3Z2</accession>
<dbReference type="PANTHER" id="PTHR43187">
    <property type="entry name" value="GLUTAMINE AMIDOTRANSFERASE DUG3-RELATED"/>
    <property type="match status" value="1"/>
</dbReference>
<keyword evidence="4" id="KW-1185">Reference proteome</keyword>
<dbReference type="InterPro" id="IPR052373">
    <property type="entry name" value="Gamma-glu_amide_hydrolase"/>
</dbReference>
<name>A0ABZ0V3Z2_9RHOB</name>
<dbReference type="CDD" id="cd01908">
    <property type="entry name" value="YafJ"/>
    <property type="match status" value="1"/>
</dbReference>
<dbReference type="Proteomes" id="UP001326567">
    <property type="component" value="Chromosome"/>
</dbReference>
<evidence type="ECO:0000313" key="4">
    <source>
        <dbReference type="Proteomes" id="UP001326567"/>
    </source>
</evidence>
<dbReference type="InterPro" id="IPR026869">
    <property type="entry name" value="EgtC-like"/>
</dbReference>
<organism evidence="3 4">
    <name type="scientific">Sulfitobacter faviae</name>
    <dbReference type="NCBI Taxonomy" id="1775881"/>
    <lineage>
        <taxon>Bacteria</taxon>
        <taxon>Pseudomonadati</taxon>
        <taxon>Pseudomonadota</taxon>
        <taxon>Alphaproteobacteria</taxon>
        <taxon>Rhodobacterales</taxon>
        <taxon>Roseobacteraceae</taxon>
        <taxon>Sulfitobacter</taxon>
    </lineage>
</organism>
<dbReference type="InterPro" id="IPR017932">
    <property type="entry name" value="GATase_2_dom"/>
</dbReference>
<feature type="domain" description="Glutamine amidotransferase type-2" evidence="2">
    <location>
        <begin position="2"/>
        <end position="311"/>
    </location>
</feature>
<dbReference type="InterPro" id="IPR029055">
    <property type="entry name" value="Ntn_hydrolases_N"/>
</dbReference>
<proteinExistence type="predicted"/>
<reference evidence="3 4" key="1">
    <citation type="submission" date="2023-11" db="EMBL/GenBank/DDBJ databases">
        <title>From the Deep-Sea to the Surface: Bacterial Genomes Isolated from the Moytirra Hydrothermal Vent Plume.</title>
        <authorList>
            <person name="Major S.R."/>
        </authorList>
    </citation>
    <scope>NUCLEOTIDE SEQUENCE [LARGE SCALE GENOMIC DNA]</scope>
    <source>
        <strain evidence="3 4">OXR-9</strain>
    </source>
</reference>
<dbReference type="PROSITE" id="PS51278">
    <property type="entry name" value="GATASE_TYPE_2"/>
    <property type="match status" value="1"/>
</dbReference>
<dbReference type="Pfam" id="PF13230">
    <property type="entry name" value="GATase_4"/>
    <property type="match status" value="1"/>
</dbReference>
<dbReference type="SUPFAM" id="SSF56235">
    <property type="entry name" value="N-terminal nucleophile aminohydrolases (Ntn hydrolases)"/>
    <property type="match status" value="1"/>
</dbReference>
<dbReference type="EMBL" id="CP139725">
    <property type="protein sequence ID" value="WPZ22646.1"/>
    <property type="molecule type" value="Genomic_DNA"/>
</dbReference>
<evidence type="ECO:0000313" key="3">
    <source>
        <dbReference type="EMBL" id="WPZ22646.1"/>
    </source>
</evidence>
<evidence type="ECO:0000259" key="2">
    <source>
        <dbReference type="PROSITE" id="PS51278"/>
    </source>
</evidence>
<dbReference type="RefSeq" id="WP_322329263.1">
    <property type="nucleotide sequence ID" value="NZ_CP139725.1"/>
</dbReference>
<evidence type="ECO:0000256" key="1">
    <source>
        <dbReference type="ARBA" id="ARBA00022962"/>
    </source>
</evidence>